<dbReference type="GO" id="GO:0005634">
    <property type="term" value="C:nucleus"/>
    <property type="evidence" value="ECO:0007669"/>
    <property type="project" value="TreeGrafter"/>
</dbReference>
<sequence length="172" mass="17967">MLAQVASAARASPALRGLLLGGESLARVRFSTNAVLPEISSEELVKVLDAKTPGLLVLDVRSPEELAAGSIKGSLNVPTPVFKQADTGPLDAAINQHIRHAKQVVVHCLFCSPGKRGPTAAAALQKRLEALGVSPAPAVRVLTGGIDAFAQQYGSRTDLITLPPEGWKVQAH</sequence>
<dbReference type="GO" id="GO:0004725">
    <property type="term" value="F:protein tyrosine phosphatase activity"/>
    <property type="evidence" value="ECO:0007669"/>
    <property type="project" value="TreeGrafter"/>
</dbReference>
<name>A0A150GXL1_GONPE</name>
<dbReference type="PANTHER" id="PTHR10828">
    <property type="entry name" value="M-PHASE INDUCER PHOSPHATASE DUAL SPECIFICITY PHOSPHATASE CDC25"/>
    <property type="match status" value="1"/>
</dbReference>
<dbReference type="SMART" id="SM00450">
    <property type="entry name" value="RHOD"/>
    <property type="match status" value="1"/>
</dbReference>
<feature type="domain" description="Rhodanese" evidence="1">
    <location>
        <begin position="51"/>
        <end position="158"/>
    </location>
</feature>
<evidence type="ECO:0000313" key="3">
    <source>
        <dbReference type="Proteomes" id="UP000075714"/>
    </source>
</evidence>
<dbReference type="PROSITE" id="PS50206">
    <property type="entry name" value="RHODANESE_3"/>
    <property type="match status" value="1"/>
</dbReference>
<dbReference type="Proteomes" id="UP000075714">
    <property type="component" value="Unassembled WGS sequence"/>
</dbReference>
<evidence type="ECO:0000313" key="2">
    <source>
        <dbReference type="EMBL" id="KXZ54559.1"/>
    </source>
</evidence>
<protein>
    <recommendedName>
        <fullName evidence="1">Rhodanese domain-containing protein</fullName>
    </recommendedName>
</protein>
<proteinExistence type="predicted"/>
<comment type="caution">
    <text evidence="2">The sequence shown here is derived from an EMBL/GenBank/DDBJ whole genome shotgun (WGS) entry which is preliminary data.</text>
</comment>
<accession>A0A150GXL1</accession>
<dbReference type="Pfam" id="PF00581">
    <property type="entry name" value="Rhodanese"/>
    <property type="match status" value="1"/>
</dbReference>
<dbReference type="PANTHER" id="PTHR10828:SF38">
    <property type="entry name" value="ARSENICAL-RESISTANCE PROTEIN 2-RELATED"/>
    <property type="match status" value="1"/>
</dbReference>
<evidence type="ECO:0000259" key="1">
    <source>
        <dbReference type="PROSITE" id="PS50206"/>
    </source>
</evidence>
<keyword evidence="3" id="KW-1185">Reference proteome</keyword>
<dbReference type="OrthoDB" id="566238at2759"/>
<dbReference type="SUPFAM" id="SSF52821">
    <property type="entry name" value="Rhodanese/Cell cycle control phosphatase"/>
    <property type="match status" value="1"/>
</dbReference>
<dbReference type="GO" id="GO:0005737">
    <property type="term" value="C:cytoplasm"/>
    <property type="evidence" value="ECO:0007669"/>
    <property type="project" value="TreeGrafter"/>
</dbReference>
<dbReference type="CDD" id="cd00158">
    <property type="entry name" value="RHOD"/>
    <property type="match status" value="1"/>
</dbReference>
<dbReference type="Gene3D" id="3.40.250.10">
    <property type="entry name" value="Rhodanese-like domain"/>
    <property type="match status" value="1"/>
</dbReference>
<dbReference type="EMBL" id="LSYV01000005">
    <property type="protein sequence ID" value="KXZ54559.1"/>
    <property type="molecule type" value="Genomic_DNA"/>
</dbReference>
<dbReference type="STRING" id="33097.A0A150GXL1"/>
<gene>
    <name evidence="2" type="ORF">GPECTOR_4g624</name>
</gene>
<dbReference type="InterPro" id="IPR036873">
    <property type="entry name" value="Rhodanese-like_dom_sf"/>
</dbReference>
<dbReference type="InterPro" id="IPR001763">
    <property type="entry name" value="Rhodanese-like_dom"/>
</dbReference>
<organism evidence="2 3">
    <name type="scientific">Gonium pectorale</name>
    <name type="common">Green alga</name>
    <dbReference type="NCBI Taxonomy" id="33097"/>
    <lineage>
        <taxon>Eukaryota</taxon>
        <taxon>Viridiplantae</taxon>
        <taxon>Chlorophyta</taxon>
        <taxon>core chlorophytes</taxon>
        <taxon>Chlorophyceae</taxon>
        <taxon>CS clade</taxon>
        <taxon>Chlamydomonadales</taxon>
        <taxon>Volvocaceae</taxon>
        <taxon>Gonium</taxon>
    </lineage>
</organism>
<dbReference type="AlphaFoldDB" id="A0A150GXL1"/>
<reference evidence="3" key="1">
    <citation type="journal article" date="2016" name="Nat. Commun.">
        <title>The Gonium pectorale genome demonstrates co-option of cell cycle regulation during the evolution of multicellularity.</title>
        <authorList>
            <person name="Hanschen E.R."/>
            <person name="Marriage T.N."/>
            <person name="Ferris P.J."/>
            <person name="Hamaji T."/>
            <person name="Toyoda A."/>
            <person name="Fujiyama A."/>
            <person name="Neme R."/>
            <person name="Noguchi H."/>
            <person name="Minakuchi Y."/>
            <person name="Suzuki M."/>
            <person name="Kawai-Toyooka H."/>
            <person name="Smith D.R."/>
            <person name="Sparks H."/>
            <person name="Anderson J."/>
            <person name="Bakaric R."/>
            <person name="Luria V."/>
            <person name="Karger A."/>
            <person name="Kirschner M.W."/>
            <person name="Durand P.M."/>
            <person name="Michod R.E."/>
            <person name="Nozaki H."/>
            <person name="Olson B.J."/>
        </authorList>
    </citation>
    <scope>NUCLEOTIDE SEQUENCE [LARGE SCALE GENOMIC DNA]</scope>
    <source>
        <strain evidence="3">NIES-2863</strain>
    </source>
</reference>